<keyword evidence="3" id="KW-1185">Reference proteome</keyword>
<dbReference type="InParanoid" id="A0A1Y2DM76"/>
<keyword evidence="1" id="KW-0812">Transmembrane</keyword>
<organism evidence="2 3">
    <name type="scientific">Leucosporidium creatinivorum</name>
    <dbReference type="NCBI Taxonomy" id="106004"/>
    <lineage>
        <taxon>Eukaryota</taxon>
        <taxon>Fungi</taxon>
        <taxon>Dikarya</taxon>
        <taxon>Basidiomycota</taxon>
        <taxon>Pucciniomycotina</taxon>
        <taxon>Microbotryomycetes</taxon>
        <taxon>Leucosporidiales</taxon>
        <taxon>Leucosporidium</taxon>
    </lineage>
</organism>
<accession>A0A1Y2DM76</accession>
<evidence type="ECO:0000313" key="3">
    <source>
        <dbReference type="Proteomes" id="UP000193467"/>
    </source>
</evidence>
<evidence type="ECO:0000256" key="1">
    <source>
        <dbReference type="SAM" id="Phobius"/>
    </source>
</evidence>
<evidence type="ECO:0000313" key="2">
    <source>
        <dbReference type="EMBL" id="ORY60372.1"/>
    </source>
</evidence>
<gene>
    <name evidence="2" type="ORF">BCR35DRAFT_309154</name>
</gene>
<feature type="transmembrane region" description="Helical" evidence="1">
    <location>
        <begin position="22"/>
        <end position="42"/>
    </location>
</feature>
<dbReference type="Proteomes" id="UP000193467">
    <property type="component" value="Unassembled WGS sequence"/>
</dbReference>
<sequence length="66" mass="7134">MHIPLFHHPIHPIPPVSYTLEAAAGSFASAFGLSTSAVPYFLMTKSNLTSLDTDKLALLRGRRAPT</sequence>
<keyword evidence="1" id="KW-1133">Transmembrane helix</keyword>
<reference evidence="2 3" key="1">
    <citation type="submission" date="2016-07" db="EMBL/GenBank/DDBJ databases">
        <title>Pervasive Adenine N6-methylation of Active Genes in Fungi.</title>
        <authorList>
            <consortium name="DOE Joint Genome Institute"/>
            <person name="Mondo S.J."/>
            <person name="Dannebaum R.O."/>
            <person name="Kuo R.C."/>
            <person name="Labutti K."/>
            <person name="Haridas S."/>
            <person name="Kuo A."/>
            <person name="Salamov A."/>
            <person name="Ahrendt S.R."/>
            <person name="Lipzen A."/>
            <person name="Sullivan W."/>
            <person name="Andreopoulos W.B."/>
            <person name="Clum A."/>
            <person name="Lindquist E."/>
            <person name="Daum C."/>
            <person name="Ramamoorthy G.K."/>
            <person name="Gryganskyi A."/>
            <person name="Culley D."/>
            <person name="Magnuson J.K."/>
            <person name="James T.Y."/>
            <person name="O'Malley M.A."/>
            <person name="Stajich J.E."/>
            <person name="Spatafora J.W."/>
            <person name="Visel A."/>
            <person name="Grigoriev I.V."/>
        </authorList>
    </citation>
    <scope>NUCLEOTIDE SEQUENCE [LARGE SCALE GENOMIC DNA]</scope>
    <source>
        <strain evidence="2 3">62-1032</strain>
    </source>
</reference>
<keyword evidence="1" id="KW-0472">Membrane</keyword>
<name>A0A1Y2DM76_9BASI</name>
<dbReference type="EMBL" id="MCGR01000074">
    <property type="protein sequence ID" value="ORY60372.1"/>
    <property type="molecule type" value="Genomic_DNA"/>
</dbReference>
<comment type="caution">
    <text evidence="2">The sequence shown here is derived from an EMBL/GenBank/DDBJ whole genome shotgun (WGS) entry which is preliminary data.</text>
</comment>
<protein>
    <submittedName>
        <fullName evidence="2">Uncharacterized protein</fullName>
    </submittedName>
</protein>
<proteinExistence type="predicted"/>
<dbReference type="AlphaFoldDB" id="A0A1Y2DM76"/>